<sequence>MRIAVCPRGLITSISPPPPLMRMSSRRRADPAAYKPDKIRLKLVHHTSGPSGALYLATNTDCFANMGRSRRCLRYQECWFLAPKLRPDVLVGHLEVRRRAAEFPVSADTDAPEVAFVLSGGLGFAPPPFPPPPPPPIGIALAPVFDGMVLNHAVIFSFSITFEEPVGFDPTGVTEFGPNEPSAAIQGVTEVCEPLGIAAIEGVTILPGFIPADGFAINSFSTSENFLFLSIVRFLSSSSSLCRICGTAFADRSTLGRHKLIHSGVKLFGCRVCGKAFADRSALGRHKLIHSGQKPFSCRICGKSFADKSVQEFVENLSQPIFIHAEVPTANSWRKCIQWLYLWARISKQVALHYHEKKHSEGIESGCALICGKGFRSKVGYQCHTKKHCEAEKSVCALCGDPFRLLEDLEKHLKWHIQSGS</sequence>
<dbReference type="Gene3D" id="3.30.160.60">
    <property type="entry name" value="Classic Zinc Finger"/>
    <property type="match status" value="4"/>
</dbReference>
<evidence type="ECO:0000256" key="4">
    <source>
        <dbReference type="ARBA" id="ARBA00022771"/>
    </source>
</evidence>
<dbReference type="Pfam" id="PF00096">
    <property type="entry name" value="zf-C2H2"/>
    <property type="match status" value="2"/>
</dbReference>
<dbReference type="PROSITE" id="PS00028">
    <property type="entry name" value="ZINC_FINGER_C2H2_1"/>
    <property type="match status" value="4"/>
</dbReference>
<dbReference type="PANTHER" id="PTHR16515">
    <property type="entry name" value="PR DOMAIN ZINC FINGER PROTEIN"/>
    <property type="match status" value="1"/>
</dbReference>
<keyword evidence="2" id="KW-0479">Metal-binding</keyword>
<evidence type="ECO:0000256" key="6">
    <source>
        <dbReference type="ARBA" id="ARBA00023242"/>
    </source>
</evidence>
<dbReference type="PANTHER" id="PTHR16515:SF66">
    <property type="entry name" value="C2H2-TYPE DOMAIN-CONTAINING PROTEIN"/>
    <property type="match status" value="1"/>
</dbReference>
<organism evidence="7">
    <name type="scientific">Cyprideis torosa</name>
    <dbReference type="NCBI Taxonomy" id="163714"/>
    <lineage>
        <taxon>Eukaryota</taxon>
        <taxon>Metazoa</taxon>
        <taxon>Ecdysozoa</taxon>
        <taxon>Arthropoda</taxon>
        <taxon>Crustacea</taxon>
        <taxon>Oligostraca</taxon>
        <taxon>Ostracoda</taxon>
        <taxon>Podocopa</taxon>
        <taxon>Podocopida</taxon>
        <taxon>Cytherocopina</taxon>
        <taxon>Cytheroidea</taxon>
        <taxon>Cytherideidae</taxon>
        <taxon>Cyprideis</taxon>
    </lineage>
</organism>
<evidence type="ECO:0000256" key="3">
    <source>
        <dbReference type="ARBA" id="ARBA00022737"/>
    </source>
</evidence>
<keyword evidence="3" id="KW-0677">Repeat</keyword>
<evidence type="ECO:0000313" key="7">
    <source>
        <dbReference type="EMBL" id="CAD7233994.1"/>
    </source>
</evidence>
<dbReference type="GO" id="GO:0008270">
    <property type="term" value="F:zinc ion binding"/>
    <property type="evidence" value="ECO:0007669"/>
    <property type="project" value="UniProtKB-KW"/>
</dbReference>
<dbReference type="GO" id="GO:0005634">
    <property type="term" value="C:nucleus"/>
    <property type="evidence" value="ECO:0007669"/>
    <property type="project" value="UniProtKB-SubCell"/>
</dbReference>
<dbReference type="InterPro" id="IPR050331">
    <property type="entry name" value="Zinc_finger"/>
</dbReference>
<evidence type="ECO:0000256" key="2">
    <source>
        <dbReference type="ARBA" id="ARBA00022723"/>
    </source>
</evidence>
<keyword evidence="5" id="KW-0862">Zinc</keyword>
<dbReference type="InterPro" id="IPR036236">
    <property type="entry name" value="Znf_C2H2_sf"/>
</dbReference>
<dbReference type="EMBL" id="OB667459">
    <property type="protein sequence ID" value="CAD7233994.1"/>
    <property type="molecule type" value="Genomic_DNA"/>
</dbReference>
<keyword evidence="4" id="KW-0863">Zinc-finger</keyword>
<evidence type="ECO:0000256" key="5">
    <source>
        <dbReference type="ARBA" id="ARBA00022833"/>
    </source>
</evidence>
<dbReference type="GO" id="GO:0010468">
    <property type="term" value="P:regulation of gene expression"/>
    <property type="evidence" value="ECO:0007669"/>
    <property type="project" value="TreeGrafter"/>
</dbReference>
<protein>
    <submittedName>
        <fullName evidence="7">Uncharacterized protein</fullName>
    </submittedName>
</protein>
<dbReference type="AlphaFoldDB" id="A0A7R8WLG7"/>
<dbReference type="SMART" id="SM00355">
    <property type="entry name" value="ZnF_C2H2"/>
    <property type="match status" value="4"/>
</dbReference>
<accession>A0A7R8WLG7</accession>
<dbReference type="InterPro" id="IPR013087">
    <property type="entry name" value="Znf_C2H2_type"/>
</dbReference>
<proteinExistence type="predicted"/>
<evidence type="ECO:0000256" key="1">
    <source>
        <dbReference type="ARBA" id="ARBA00004123"/>
    </source>
</evidence>
<dbReference type="OrthoDB" id="6077919at2759"/>
<dbReference type="FunFam" id="3.30.160.60:FF:000744">
    <property type="entry name" value="zinc finger E-box-binding homeobox 1"/>
    <property type="match status" value="1"/>
</dbReference>
<keyword evidence="6" id="KW-0539">Nucleus</keyword>
<feature type="non-terminal residue" evidence="7">
    <location>
        <position position="421"/>
    </location>
</feature>
<gene>
    <name evidence="7" type="ORF">CTOB1V02_LOCUS11812</name>
</gene>
<dbReference type="PROSITE" id="PS50157">
    <property type="entry name" value="ZINC_FINGER_C2H2_2"/>
    <property type="match status" value="3"/>
</dbReference>
<dbReference type="SUPFAM" id="SSF57667">
    <property type="entry name" value="beta-beta-alpha zinc fingers"/>
    <property type="match status" value="2"/>
</dbReference>
<comment type="subcellular location">
    <subcellularLocation>
        <location evidence="1">Nucleus</location>
    </subcellularLocation>
</comment>
<reference evidence="7" key="1">
    <citation type="submission" date="2020-11" db="EMBL/GenBank/DDBJ databases">
        <authorList>
            <person name="Tran Van P."/>
        </authorList>
    </citation>
    <scope>NUCLEOTIDE SEQUENCE</scope>
</reference>
<name>A0A7R8WLG7_9CRUS</name>